<evidence type="ECO:0000256" key="2">
    <source>
        <dbReference type="ARBA" id="ARBA00022737"/>
    </source>
</evidence>
<dbReference type="CDD" id="cd00033">
    <property type="entry name" value="CCP"/>
    <property type="match status" value="2"/>
</dbReference>
<evidence type="ECO:0000256" key="5">
    <source>
        <dbReference type="PROSITE-ProRule" id="PRU00302"/>
    </source>
</evidence>
<evidence type="ECO:0000256" key="3">
    <source>
        <dbReference type="ARBA" id="ARBA00023157"/>
    </source>
</evidence>
<dbReference type="OrthoDB" id="6480633at2759"/>
<dbReference type="PROSITE" id="PS50923">
    <property type="entry name" value="SUSHI"/>
    <property type="match status" value="3"/>
</dbReference>
<dbReference type="AlphaFoldDB" id="A0A7I4XX77"/>
<comment type="caution">
    <text evidence="5">Lacks conserved residue(s) required for the propagation of feature annotation.</text>
</comment>
<protein>
    <submittedName>
        <fullName evidence="9">Sushi domain protein</fullName>
    </submittedName>
</protein>
<dbReference type="Proteomes" id="UP000025227">
    <property type="component" value="Unplaced"/>
</dbReference>
<accession>A0A7I4XX77</accession>
<feature type="signal peptide" evidence="6">
    <location>
        <begin position="1"/>
        <end position="17"/>
    </location>
</feature>
<dbReference type="Pfam" id="PF00084">
    <property type="entry name" value="Sushi"/>
    <property type="match status" value="1"/>
</dbReference>
<evidence type="ECO:0000256" key="4">
    <source>
        <dbReference type="ARBA" id="ARBA00023180"/>
    </source>
</evidence>
<feature type="disulfide bond" evidence="5">
    <location>
        <begin position="47"/>
        <end position="74"/>
    </location>
</feature>
<proteinExistence type="predicted"/>
<keyword evidence="3 5" id="KW-1015">Disulfide bond</keyword>
<dbReference type="WBParaSite" id="HCON_00015820-00001">
    <property type="protein sequence ID" value="HCON_00015820-00001"/>
    <property type="gene ID" value="HCON_00015820"/>
</dbReference>
<keyword evidence="2" id="KW-0677">Repeat</keyword>
<dbReference type="OMA" id="PLGQIMS"/>
<feature type="chain" id="PRO_5029523823" evidence="6">
    <location>
        <begin position="18"/>
        <end position="279"/>
    </location>
</feature>
<evidence type="ECO:0000259" key="7">
    <source>
        <dbReference type="PROSITE" id="PS50923"/>
    </source>
</evidence>
<feature type="disulfide bond" evidence="5">
    <location>
        <begin position="162"/>
        <end position="189"/>
    </location>
</feature>
<evidence type="ECO:0000256" key="6">
    <source>
        <dbReference type="SAM" id="SignalP"/>
    </source>
</evidence>
<dbReference type="PANTHER" id="PTHR19325:SF575">
    <property type="entry name" value="LOCOMOTION-RELATED PROTEIN HIKARU GENKI"/>
    <property type="match status" value="1"/>
</dbReference>
<feature type="domain" description="Sushi" evidence="7">
    <location>
        <begin position="219"/>
        <end position="278"/>
    </location>
</feature>
<dbReference type="PANTHER" id="PTHR19325">
    <property type="entry name" value="COMPLEMENT COMPONENT-RELATED SUSHI DOMAIN-CONTAINING"/>
    <property type="match status" value="1"/>
</dbReference>
<organism evidence="8 9">
    <name type="scientific">Haemonchus contortus</name>
    <name type="common">Barber pole worm</name>
    <dbReference type="NCBI Taxonomy" id="6289"/>
    <lineage>
        <taxon>Eukaryota</taxon>
        <taxon>Metazoa</taxon>
        <taxon>Ecdysozoa</taxon>
        <taxon>Nematoda</taxon>
        <taxon>Chromadorea</taxon>
        <taxon>Rhabditida</taxon>
        <taxon>Rhabditina</taxon>
        <taxon>Rhabditomorpha</taxon>
        <taxon>Strongyloidea</taxon>
        <taxon>Trichostrongylidae</taxon>
        <taxon>Haemonchus</taxon>
    </lineage>
</organism>
<keyword evidence="6" id="KW-0732">Signal</keyword>
<dbReference type="InterPro" id="IPR035976">
    <property type="entry name" value="Sushi/SCR/CCP_sf"/>
</dbReference>
<evidence type="ECO:0000313" key="9">
    <source>
        <dbReference type="WBParaSite" id="HCON_00015820-00001"/>
    </source>
</evidence>
<dbReference type="SUPFAM" id="SSF57535">
    <property type="entry name" value="Complement control module/SCR domain"/>
    <property type="match status" value="3"/>
</dbReference>
<sequence>MIQRLLAITALSTIVYALDCPTPLPPLGGTTSFTGTAREGSVAIGTCPLGQIMSGASSLTCTNGAWNPPAFGICTTTAGIGALTMPMTSGLGTGMSPILPSTGLGVSPILPSTGLGLGTGLGTAQCPPMLAPLGSTITYSSGATSTGIVPLQDHGSTAMMRCNDNSLVSGASTAICQNGQWQPSAMGTCSNSNYLGLPTSYGEGSTNLAGGLSGLSTDLPCPFGVIPPLNGNVVYSARPPYPRGTTVTLTCDPGYVVSGQSTTSCNNGLFGIIGTCIKA</sequence>
<dbReference type="InterPro" id="IPR000436">
    <property type="entry name" value="Sushi_SCR_CCP_dom"/>
</dbReference>
<feature type="domain" description="Sushi" evidence="7">
    <location>
        <begin position="18"/>
        <end position="76"/>
    </location>
</feature>
<name>A0A7I4XX77_HAECO</name>
<keyword evidence="4" id="KW-0325">Glycoprotein</keyword>
<keyword evidence="1 5" id="KW-0768">Sushi</keyword>
<dbReference type="Gene3D" id="2.10.70.10">
    <property type="entry name" value="Complement Module, domain 1"/>
    <property type="match status" value="3"/>
</dbReference>
<dbReference type="InterPro" id="IPR050350">
    <property type="entry name" value="Compl-Cell_Adhes-Reg"/>
</dbReference>
<evidence type="ECO:0000313" key="8">
    <source>
        <dbReference type="Proteomes" id="UP000025227"/>
    </source>
</evidence>
<evidence type="ECO:0000256" key="1">
    <source>
        <dbReference type="ARBA" id="ARBA00022659"/>
    </source>
</evidence>
<reference evidence="9" key="1">
    <citation type="submission" date="2020-12" db="UniProtKB">
        <authorList>
            <consortium name="WormBaseParasite"/>
        </authorList>
    </citation>
    <scope>IDENTIFICATION</scope>
    <source>
        <strain evidence="9">MHco3</strain>
    </source>
</reference>
<feature type="domain" description="Sushi" evidence="7">
    <location>
        <begin position="124"/>
        <end position="191"/>
    </location>
</feature>
<keyword evidence="8" id="KW-1185">Reference proteome</keyword>
<dbReference type="SMART" id="SM00032">
    <property type="entry name" value="CCP"/>
    <property type="match status" value="3"/>
</dbReference>